<name>A0A7J7H6P0_CAMSI</name>
<evidence type="ECO:0000313" key="2">
    <source>
        <dbReference type="Proteomes" id="UP000593564"/>
    </source>
</evidence>
<reference evidence="1 2" key="2">
    <citation type="submission" date="2020-07" db="EMBL/GenBank/DDBJ databases">
        <title>Genome assembly of wild tea tree DASZ reveals pedigree and selection history of tea varieties.</title>
        <authorList>
            <person name="Zhang W."/>
        </authorList>
    </citation>
    <scope>NUCLEOTIDE SEQUENCE [LARGE SCALE GENOMIC DNA]</scope>
    <source>
        <strain evidence="2">cv. G240</strain>
        <tissue evidence="1">Leaf</tissue>
    </source>
</reference>
<comment type="caution">
    <text evidence="1">The sequence shown here is derived from an EMBL/GenBank/DDBJ whole genome shotgun (WGS) entry which is preliminary data.</text>
</comment>
<dbReference type="EMBL" id="JACBKZ010000006">
    <property type="protein sequence ID" value="KAF5948187.1"/>
    <property type="molecule type" value="Genomic_DNA"/>
</dbReference>
<evidence type="ECO:0008006" key="3">
    <source>
        <dbReference type="Google" id="ProtNLM"/>
    </source>
</evidence>
<dbReference type="Gene3D" id="1.10.510.10">
    <property type="entry name" value="Transferase(Phosphotransferase) domain 1"/>
    <property type="match status" value="1"/>
</dbReference>
<dbReference type="SUPFAM" id="SSF56112">
    <property type="entry name" value="Protein kinase-like (PK-like)"/>
    <property type="match status" value="1"/>
</dbReference>
<sequence>MFDDKLTCSSDIFSFGIVLLQPLSGLYLFDDLNLHARGTLIRKAKDVSMGKCPISDFEDPRLNGNVNSVDFEFILQIGVLCVLKNDSKSDLCYSFLSPTNLVSEPS</sequence>
<proteinExistence type="predicted"/>
<dbReference type="InterPro" id="IPR011009">
    <property type="entry name" value="Kinase-like_dom_sf"/>
</dbReference>
<reference evidence="2" key="1">
    <citation type="journal article" date="2020" name="Nat. Commun.">
        <title>Genome assembly of wild tea tree DASZ reveals pedigree and selection history of tea varieties.</title>
        <authorList>
            <person name="Zhang W."/>
            <person name="Zhang Y."/>
            <person name="Qiu H."/>
            <person name="Guo Y."/>
            <person name="Wan H."/>
            <person name="Zhang X."/>
            <person name="Scossa F."/>
            <person name="Alseekh S."/>
            <person name="Zhang Q."/>
            <person name="Wang P."/>
            <person name="Xu L."/>
            <person name="Schmidt M.H."/>
            <person name="Jia X."/>
            <person name="Li D."/>
            <person name="Zhu A."/>
            <person name="Guo F."/>
            <person name="Chen W."/>
            <person name="Ni D."/>
            <person name="Usadel B."/>
            <person name="Fernie A.R."/>
            <person name="Wen W."/>
        </authorList>
    </citation>
    <scope>NUCLEOTIDE SEQUENCE [LARGE SCALE GENOMIC DNA]</scope>
    <source>
        <strain evidence="2">cv. G240</strain>
    </source>
</reference>
<accession>A0A7J7H6P0</accession>
<protein>
    <recommendedName>
        <fullName evidence="3">Protein kinase domain-containing protein</fullName>
    </recommendedName>
</protein>
<dbReference type="Proteomes" id="UP000593564">
    <property type="component" value="Unassembled WGS sequence"/>
</dbReference>
<organism evidence="1 2">
    <name type="scientific">Camellia sinensis</name>
    <name type="common">Tea plant</name>
    <name type="synonym">Thea sinensis</name>
    <dbReference type="NCBI Taxonomy" id="4442"/>
    <lineage>
        <taxon>Eukaryota</taxon>
        <taxon>Viridiplantae</taxon>
        <taxon>Streptophyta</taxon>
        <taxon>Embryophyta</taxon>
        <taxon>Tracheophyta</taxon>
        <taxon>Spermatophyta</taxon>
        <taxon>Magnoliopsida</taxon>
        <taxon>eudicotyledons</taxon>
        <taxon>Gunneridae</taxon>
        <taxon>Pentapetalae</taxon>
        <taxon>asterids</taxon>
        <taxon>Ericales</taxon>
        <taxon>Theaceae</taxon>
        <taxon>Camellia</taxon>
    </lineage>
</organism>
<evidence type="ECO:0000313" key="1">
    <source>
        <dbReference type="EMBL" id="KAF5948187.1"/>
    </source>
</evidence>
<keyword evidence="2" id="KW-1185">Reference proteome</keyword>
<dbReference type="AlphaFoldDB" id="A0A7J7H6P0"/>
<gene>
    <name evidence="1" type="ORF">HYC85_014144</name>
</gene>